<dbReference type="SUPFAM" id="SSF52540">
    <property type="entry name" value="P-loop containing nucleoside triphosphate hydrolases"/>
    <property type="match status" value="1"/>
</dbReference>
<feature type="transmembrane region" description="Helical" evidence="9">
    <location>
        <begin position="20"/>
        <end position="38"/>
    </location>
</feature>
<feature type="domain" description="Polysaccharide chain length determinant N-terminal" evidence="10">
    <location>
        <begin position="4"/>
        <end position="92"/>
    </location>
</feature>
<dbReference type="InterPro" id="IPR050445">
    <property type="entry name" value="Bact_polysacc_biosynth/exp"/>
</dbReference>
<proteinExistence type="predicted"/>
<feature type="non-terminal residue" evidence="12">
    <location>
        <position position="773"/>
    </location>
</feature>
<keyword evidence="6 9" id="KW-1133">Transmembrane helix</keyword>
<dbReference type="PANTHER" id="PTHR32309:SF13">
    <property type="entry name" value="FERRIC ENTEROBACTIN TRANSPORT PROTEIN FEPE"/>
    <property type="match status" value="1"/>
</dbReference>
<feature type="domain" description="Tyrosine-protein kinase G-rich" evidence="11">
    <location>
        <begin position="445"/>
        <end position="522"/>
    </location>
</feature>
<keyword evidence="7 9" id="KW-0472">Membrane</keyword>
<dbReference type="EC" id="2.7.10.2" evidence="12"/>
<dbReference type="InterPro" id="IPR032807">
    <property type="entry name" value="GNVR"/>
</dbReference>
<gene>
    <name evidence="12" type="ORF">ENL43_03930</name>
</gene>
<evidence type="ECO:0000256" key="7">
    <source>
        <dbReference type="ARBA" id="ARBA00023136"/>
    </source>
</evidence>
<keyword evidence="3 9" id="KW-0812">Transmembrane</keyword>
<evidence type="ECO:0000256" key="4">
    <source>
        <dbReference type="ARBA" id="ARBA00022741"/>
    </source>
</evidence>
<evidence type="ECO:0000256" key="9">
    <source>
        <dbReference type="SAM" id="Phobius"/>
    </source>
</evidence>
<keyword evidence="5" id="KW-0067">ATP-binding</keyword>
<organism evidence="12">
    <name type="scientific">candidate division WOR-3 bacterium</name>
    <dbReference type="NCBI Taxonomy" id="2052148"/>
    <lineage>
        <taxon>Bacteria</taxon>
        <taxon>Bacteria division WOR-3</taxon>
    </lineage>
</organism>
<keyword evidence="12" id="KW-0808">Transferase</keyword>
<feature type="coiled-coil region" evidence="8">
    <location>
        <begin position="449"/>
        <end position="476"/>
    </location>
</feature>
<dbReference type="EMBL" id="DRTX01000205">
    <property type="protein sequence ID" value="HHF53495.1"/>
    <property type="molecule type" value="Genomic_DNA"/>
</dbReference>
<evidence type="ECO:0000256" key="1">
    <source>
        <dbReference type="ARBA" id="ARBA00004651"/>
    </source>
</evidence>
<feature type="coiled-coil region" evidence="8">
    <location>
        <begin position="241"/>
        <end position="268"/>
    </location>
</feature>
<evidence type="ECO:0000256" key="8">
    <source>
        <dbReference type="SAM" id="Coils"/>
    </source>
</evidence>
<dbReference type="GO" id="GO:0005886">
    <property type="term" value="C:plasma membrane"/>
    <property type="evidence" value="ECO:0007669"/>
    <property type="project" value="UniProtKB-SubCell"/>
</dbReference>
<dbReference type="Pfam" id="PF10609">
    <property type="entry name" value="ParA"/>
    <property type="match status" value="1"/>
</dbReference>
<comment type="caution">
    <text evidence="12">The sequence shown here is derived from an EMBL/GenBank/DDBJ whole genome shotgun (WGS) entry which is preliminary data.</text>
</comment>
<dbReference type="GO" id="GO:0005524">
    <property type="term" value="F:ATP binding"/>
    <property type="evidence" value="ECO:0007669"/>
    <property type="project" value="UniProtKB-KW"/>
</dbReference>
<reference evidence="12" key="1">
    <citation type="journal article" date="2020" name="mSystems">
        <title>Genome- and Community-Level Interaction Insights into Carbon Utilization and Element Cycling Functions of Hydrothermarchaeota in Hydrothermal Sediment.</title>
        <authorList>
            <person name="Zhou Z."/>
            <person name="Liu Y."/>
            <person name="Xu W."/>
            <person name="Pan J."/>
            <person name="Luo Z.H."/>
            <person name="Li M."/>
        </authorList>
    </citation>
    <scope>NUCLEOTIDE SEQUENCE [LARGE SCALE GENOMIC DNA]</scope>
    <source>
        <strain evidence="12">HyVt-96</strain>
    </source>
</reference>
<dbReference type="AlphaFoldDB" id="A0A7V5HPH4"/>
<protein>
    <submittedName>
        <fullName evidence="12">Polysaccharide biosynthesis tyrosine autokinase</fullName>
        <ecNumber evidence="12">2.7.10.2</ecNumber>
    </submittedName>
</protein>
<evidence type="ECO:0000259" key="10">
    <source>
        <dbReference type="Pfam" id="PF02706"/>
    </source>
</evidence>
<name>A0A7V5HPH4_UNCW3</name>
<evidence type="ECO:0000313" key="12">
    <source>
        <dbReference type="EMBL" id="HHF53495.1"/>
    </source>
</evidence>
<evidence type="ECO:0000256" key="6">
    <source>
        <dbReference type="ARBA" id="ARBA00022989"/>
    </source>
</evidence>
<dbReference type="InterPro" id="IPR033756">
    <property type="entry name" value="YlxH/NBP35"/>
</dbReference>
<evidence type="ECO:0000256" key="3">
    <source>
        <dbReference type="ARBA" id="ARBA00022692"/>
    </source>
</evidence>
<keyword evidence="8" id="KW-0175">Coiled coil</keyword>
<dbReference type="Proteomes" id="UP000886050">
    <property type="component" value="Unassembled WGS sequence"/>
</dbReference>
<sequence>MDDELRFEDILQVISRRRNLIIAVTFIILLLAIVFSLLKSPVYEARARVRLPRSVKSGEAFLEALGPMYDDTPTQLEILKSSNVAMRVINKLGLRFKPSKKFREYFVVDSVKIAENTPPGEYFVTLQSSYIVIKDGRGRPILTTSPGEFKSVNGFGICIRLKKKPEKIKAPGIPFEIIDMHDAIKSLSSKVKISQEGRSLIAVIRAKAGSPEMAKKIADTYAESYVEYTLDDVRYSARVLREFLENQVYKLEEDLKKKEDSLKLVKEKFGAFVALAVENTGESTRELLNILTDFEKMKSQAHIERAEALKKQEIIREQLVKRGVLNESESRAQLTLLTNNPQINELLDRIIELEVKRAELLEKYTPKHPEIQAIDSQLKAARENIRMILTGATTAKKSIDNPFLEKMLLDFVDNEINYLVLDAKVKALDRVLKEYEKKINYLPSQQLLYARLTRKIEAARNIYNLLMEKLEEARIQEASQISDARILDYALLPKYPVSPKKRLNVILGFILGLMVGIFGAFIVEYLDTSVKDPKEVEDITQKPVLSIIPIIKLDRKNVPSDELVKETLITHFDPMSPIAEAFKKVNVNLNFIDLENKIKVIAFTSSVAGEGKSTLACNCAIAYAHAGNKVLLVDADFRKPSIHKFFNIEKEPGFSDVLLGKEISPKETDVENLFVLPAGSKIIPTPTIFTSKFVETAKKKALEDFDYIVVDTPPVIPVSETLSLLSNIDGVLLVVKAGVTDRNALLSATREIERANINLLGVIFNAFDFRKYS</sequence>
<dbReference type="NCBIfam" id="TIGR01007">
    <property type="entry name" value="eps_fam"/>
    <property type="match status" value="1"/>
</dbReference>
<dbReference type="Pfam" id="PF02706">
    <property type="entry name" value="Wzz"/>
    <property type="match status" value="1"/>
</dbReference>
<comment type="subcellular location">
    <subcellularLocation>
        <location evidence="1">Cell membrane</location>
        <topology evidence="1">Multi-pass membrane protein</topology>
    </subcellularLocation>
</comment>
<dbReference type="CDD" id="cd05387">
    <property type="entry name" value="BY-kinase"/>
    <property type="match status" value="1"/>
</dbReference>
<keyword evidence="4" id="KW-0547">Nucleotide-binding</keyword>
<evidence type="ECO:0000256" key="5">
    <source>
        <dbReference type="ARBA" id="ARBA00022840"/>
    </source>
</evidence>
<keyword evidence="2" id="KW-1003">Cell membrane</keyword>
<accession>A0A7V5HPH4</accession>
<dbReference type="InterPro" id="IPR003856">
    <property type="entry name" value="LPS_length_determ_N"/>
</dbReference>
<evidence type="ECO:0000259" key="11">
    <source>
        <dbReference type="Pfam" id="PF13807"/>
    </source>
</evidence>
<dbReference type="PANTHER" id="PTHR32309">
    <property type="entry name" value="TYROSINE-PROTEIN KINASE"/>
    <property type="match status" value="1"/>
</dbReference>
<dbReference type="InterPro" id="IPR005702">
    <property type="entry name" value="Wzc-like_C"/>
</dbReference>
<dbReference type="Pfam" id="PF13807">
    <property type="entry name" value="GNVR"/>
    <property type="match status" value="1"/>
</dbReference>
<evidence type="ECO:0000256" key="2">
    <source>
        <dbReference type="ARBA" id="ARBA00022475"/>
    </source>
</evidence>
<feature type="transmembrane region" description="Helical" evidence="9">
    <location>
        <begin position="503"/>
        <end position="523"/>
    </location>
</feature>
<dbReference type="GO" id="GO:0004715">
    <property type="term" value="F:non-membrane spanning protein tyrosine kinase activity"/>
    <property type="evidence" value="ECO:0007669"/>
    <property type="project" value="UniProtKB-EC"/>
</dbReference>
<dbReference type="Gene3D" id="3.40.50.300">
    <property type="entry name" value="P-loop containing nucleotide triphosphate hydrolases"/>
    <property type="match status" value="1"/>
</dbReference>
<dbReference type="InterPro" id="IPR027417">
    <property type="entry name" value="P-loop_NTPase"/>
</dbReference>